<evidence type="ECO:0000313" key="5">
    <source>
        <dbReference type="Proteomes" id="UP000070501"/>
    </source>
</evidence>
<dbReference type="PANTHER" id="PTHR37534">
    <property type="entry name" value="TRANSCRIPTIONAL ACTIVATOR PROTEIN UGA3"/>
    <property type="match status" value="1"/>
</dbReference>
<dbReference type="InParanoid" id="A0A136IM72"/>
<dbReference type="AlphaFoldDB" id="A0A136IM72"/>
<proteinExistence type="predicted"/>
<sequence length="667" mass="73111">MLSAVLGSDHDRDTAAELDRLLAELDSQATALNQEEPTWQHVQGPFGVFSATQSKVSSPEPQNALSEVDHIAGTWESLDAYGGDLDGMSLFTSGDDLSSPIPAYGSLSSSGWTGDNTTITLERGTIAGIDHLLEETFHASVLQPNERSPAWQLQPTEPAIPAALSSQALPAHASPYLPSCAQYLLWHYSNHTIPSLSGIPVHNETSIWKRLHLPTALRAYAELGVLGDSSLPRVSLLYSLMSIACFQLRSLHKDGLVLRQGSSMGVSAGAKFTPESWTADEWETEGQKFRNIAQRGLQKFLGDTKTPEALRKGSFKYKEVLVAAVSLVCIQIISGDTRNARSDILQCEQVIRMKPGKRRPSRKTSDLHEMFFYIQVIESASSAQPDPCRAKTLMPDDRSSGLDSHDAELVTRPVGPLQDEHSELVRVTPSELCLEDADGEEDVMYGLPSSLLHLLGRTTALINKIEASPDPHRGACTSAEIEETASRLENDICAWPGQRRKRCGGDRGIARDALTTSSTAPPDNSSSRDPDQSLPGLMTSCLAQALHSAILIHFFRTVRRTHPAILQHYVKRVTRHLETHASLRTASAPARINAIVWPSFVAACEAADADLRRRGIACLRQAAWAGFCNWEAAERVTRETWRRRDAGDPTASWQQVVRDLAVRMVLT</sequence>
<dbReference type="InterPro" id="IPR021858">
    <property type="entry name" value="Fun_TF"/>
</dbReference>
<dbReference type="EMBL" id="KQ964271">
    <property type="protein sequence ID" value="KXJ86066.1"/>
    <property type="molecule type" value="Genomic_DNA"/>
</dbReference>
<protein>
    <submittedName>
        <fullName evidence="4">Fungal-specific transcription factor domain-domain-containing protein</fullName>
    </submittedName>
</protein>
<accession>A0A136IM72</accession>
<evidence type="ECO:0000256" key="1">
    <source>
        <dbReference type="ARBA" id="ARBA00004123"/>
    </source>
</evidence>
<dbReference type="Pfam" id="PF11951">
    <property type="entry name" value="Fungal_trans_2"/>
    <property type="match status" value="1"/>
</dbReference>
<feature type="region of interest" description="Disordered" evidence="3">
    <location>
        <begin position="513"/>
        <end position="533"/>
    </location>
</feature>
<evidence type="ECO:0000256" key="2">
    <source>
        <dbReference type="ARBA" id="ARBA00023242"/>
    </source>
</evidence>
<evidence type="ECO:0000313" key="4">
    <source>
        <dbReference type="EMBL" id="KXJ86066.1"/>
    </source>
</evidence>
<gene>
    <name evidence="4" type="ORF">Micbo1qcDRAFT_209441</name>
</gene>
<dbReference type="GO" id="GO:0000976">
    <property type="term" value="F:transcription cis-regulatory region binding"/>
    <property type="evidence" value="ECO:0007669"/>
    <property type="project" value="TreeGrafter"/>
</dbReference>
<reference evidence="5" key="1">
    <citation type="submission" date="2016-02" db="EMBL/GenBank/DDBJ databases">
        <title>Draft genome sequence of Microdochium bolleyi, a fungal endophyte of beachgrass.</title>
        <authorList>
            <consortium name="DOE Joint Genome Institute"/>
            <person name="David A.S."/>
            <person name="May G."/>
            <person name="Haridas S."/>
            <person name="Lim J."/>
            <person name="Wang M."/>
            <person name="Labutti K."/>
            <person name="Lipzen A."/>
            <person name="Barry K."/>
            <person name="Grigoriev I.V."/>
        </authorList>
    </citation>
    <scope>NUCLEOTIDE SEQUENCE [LARGE SCALE GENOMIC DNA]</scope>
    <source>
        <strain evidence="5">J235TASD1</strain>
    </source>
</reference>
<organism evidence="4 5">
    <name type="scientific">Microdochium bolleyi</name>
    <dbReference type="NCBI Taxonomy" id="196109"/>
    <lineage>
        <taxon>Eukaryota</taxon>
        <taxon>Fungi</taxon>
        <taxon>Dikarya</taxon>
        <taxon>Ascomycota</taxon>
        <taxon>Pezizomycotina</taxon>
        <taxon>Sordariomycetes</taxon>
        <taxon>Xylariomycetidae</taxon>
        <taxon>Xylariales</taxon>
        <taxon>Microdochiaceae</taxon>
        <taxon>Microdochium</taxon>
    </lineage>
</organism>
<name>A0A136IM72_9PEZI</name>
<dbReference type="OrthoDB" id="3477330at2759"/>
<keyword evidence="2" id="KW-0539">Nucleus</keyword>
<dbReference type="PANTHER" id="PTHR37534:SF7">
    <property type="entry name" value="TRANSCRIPTIONAL ACTIVATOR PROTEIN UGA3"/>
    <property type="match status" value="1"/>
</dbReference>
<dbReference type="STRING" id="196109.A0A136IM72"/>
<comment type="subcellular location">
    <subcellularLocation>
        <location evidence="1">Nucleus</location>
    </subcellularLocation>
</comment>
<evidence type="ECO:0000256" key="3">
    <source>
        <dbReference type="SAM" id="MobiDB-lite"/>
    </source>
</evidence>
<keyword evidence="5" id="KW-1185">Reference proteome</keyword>
<dbReference type="GO" id="GO:0003700">
    <property type="term" value="F:DNA-binding transcription factor activity"/>
    <property type="evidence" value="ECO:0007669"/>
    <property type="project" value="TreeGrafter"/>
</dbReference>
<dbReference type="GO" id="GO:0005634">
    <property type="term" value="C:nucleus"/>
    <property type="evidence" value="ECO:0007669"/>
    <property type="project" value="UniProtKB-SubCell"/>
</dbReference>
<dbReference type="GO" id="GO:0045944">
    <property type="term" value="P:positive regulation of transcription by RNA polymerase II"/>
    <property type="evidence" value="ECO:0007669"/>
    <property type="project" value="TreeGrafter"/>
</dbReference>
<feature type="compositionally biased region" description="Polar residues" evidence="3">
    <location>
        <begin position="514"/>
        <end position="525"/>
    </location>
</feature>
<dbReference type="Proteomes" id="UP000070501">
    <property type="component" value="Unassembled WGS sequence"/>
</dbReference>